<evidence type="ECO:0000256" key="1">
    <source>
        <dbReference type="ARBA" id="ARBA00022737"/>
    </source>
</evidence>
<reference evidence="4" key="1">
    <citation type="submission" date="2020-06" db="EMBL/GenBank/DDBJ databases">
        <title>Draft genome of Bugula neritina, a colonial animal packing powerful symbionts and potential medicines.</title>
        <authorList>
            <person name="Rayko M."/>
        </authorList>
    </citation>
    <scope>NUCLEOTIDE SEQUENCE [LARGE SCALE GENOMIC DNA]</scope>
    <source>
        <strain evidence="4">Kwan_BN1</strain>
    </source>
</reference>
<dbReference type="Gene3D" id="2.120.10.30">
    <property type="entry name" value="TolB, C-terminal domain"/>
    <property type="match status" value="2"/>
</dbReference>
<dbReference type="GO" id="GO:0000209">
    <property type="term" value="P:protein polyubiquitination"/>
    <property type="evidence" value="ECO:0007669"/>
    <property type="project" value="TreeGrafter"/>
</dbReference>
<feature type="compositionally biased region" description="Polar residues" evidence="3">
    <location>
        <begin position="1"/>
        <end position="42"/>
    </location>
</feature>
<protein>
    <recommendedName>
        <fullName evidence="6">TRIM71</fullName>
    </recommendedName>
</protein>
<evidence type="ECO:0000256" key="3">
    <source>
        <dbReference type="SAM" id="MobiDB-lite"/>
    </source>
</evidence>
<evidence type="ECO:0000256" key="2">
    <source>
        <dbReference type="PROSITE-ProRule" id="PRU00504"/>
    </source>
</evidence>
<dbReference type="GO" id="GO:0043161">
    <property type="term" value="P:proteasome-mediated ubiquitin-dependent protein catabolic process"/>
    <property type="evidence" value="ECO:0007669"/>
    <property type="project" value="TreeGrafter"/>
</dbReference>
<dbReference type="CDD" id="cd05819">
    <property type="entry name" value="NHL"/>
    <property type="match status" value="1"/>
</dbReference>
<evidence type="ECO:0000313" key="5">
    <source>
        <dbReference type="Proteomes" id="UP000593567"/>
    </source>
</evidence>
<feature type="compositionally biased region" description="Polar residues" evidence="3">
    <location>
        <begin position="485"/>
        <end position="495"/>
    </location>
</feature>
<feature type="region of interest" description="Disordered" evidence="3">
    <location>
        <begin position="462"/>
        <end position="495"/>
    </location>
</feature>
<dbReference type="Pfam" id="PF01436">
    <property type="entry name" value="NHL"/>
    <property type="match status" value="1"/>
</dbReference>
<evidence type="ECO:0008006" key="6">
    <source>
        <dbReference type="Google" id="ProtNLM"/>
    </source>
</evidence>
<dbReference type="PANTHER" id="PTHR24104">
    <property type="entry name" value="E3 UBIQUITIN-PROTEIN LIGASE NHLRC1-RELATED"/>
    <property type="match status" value="1"/>
</dbReference>
<accession>A0A7J7JXA7</accession>
<comment type="caution">
    <text evidence="4">The sequence shown here is derived from an EMBL/GenBank/DDBJ whole genome shotgun (WGS) entry which is preliminary data.</text>
</comment>
<dbReference type="PANTHER" id="PTHR24104:SF25">
    <property type="entry name" value="PROTEIN LIN-41"/>
    <property type="match status" value="1"/>
</dbReference>
<dbReference type="AlphaFoldDB" id="A0A7J7JXA7"/>
<dbReference type="Proteomes" id="UP000593567">
    <property type="component" value="Unassembled WGS sequence"/>
</dbReference>
<dbReference type="InterPro" id="IPR050952">
    <property type="entry name" value="TRIM-NHL_E3_ligases"/>
</dbReference>
<gene>
    <name evidence="4" type="ORF">EB796_011700</name>
</gene>
<feature type="repeat" description="NHL" evidence="2">
    <location>
        <begin position="218"/>
        <end position="247"/>
    </location>
</feature>
<feature type="repeat" description="NHL" evidence="2">
    <location>
        <begin position="375"/>
        <end position="417"/>
    </location>
</feature>
<keyword evidence="5" id="KW-1185">Reference proteome</keyword>
<sequence length="495" mass="53669">MSASPQNSVQNIMSDDKIMTQTSNNKSSKKTLQNNNNGTQKKINGASKVPKGSKMISSSVESANSASQELSSCTESTSQTTLPTPPSNKEQLDTSDEAMTLESLDTPGVPPLNGHTRVILDTESKKGKFVKQKSEASSSGATAELNIMNDSMMTNESSVANQSYMTSLSVAGQTDKSVGANSNNSVKSNVSSTAEIKAEGVEMVCKFYAKVAGDKKKCLLRDVAITENGELLITDSKNRNIKVFNINGEHIRSIQHQDLKDPYGIASMGDSKFVVSDCKAKDLKIFKLTGELEEKVGVAINSKGEIIVSDSVHQCVYVYPRGGAFCDIIWGEAGLKPLMFKNPSYVGVTREDDIVVSDYFSKKIAVFDAQTHDLKFTYGTKPEDKRLSYPRGVATDALGNILVADNYNGKIHYVNGEEGTFIQFVYGDKHSIHRIRSVACDSAGHMVILQNGGRVKVFDISQMHAKPPSDKGEDEEHEGEKEDATTPNDTTSPNA</sequence>
<keyword evidence="1" id="KW-0677">Repeat</keyword>
<feature type="region of interest" description="Disordered" evidence="3">
    <location>
        <begin position="1"/>
        <end position="94"/>
    </location>
</feature>
<dbReference type="EMBL" id="VXIV02001768">
    <property type="protein sequence ID" value="KAF6029986.1"/>
    <property type="molecule type" value="Genomic_DNA"/>
</dbReference>
<dbReference type="SUPFAM" id="SSF63829">
    <property type="entry name" value="Calcium-dependent phosphotriesterase"/>
    <property type="match status" value="1"/>
</dbReference>
<organism evidence="4 5">
    <name type="scientific">Bugula neritina</name>
    <name type="common">Brown bryozoan</name>
    <name type="synonym">Sertularia neritina</name>
    <dbReference type="NCBI Taxonomy" id="10212"/>
    <lineage>
        <taxon>Eukaryota</taxon>
        <taxon>Metazoa</taxon>
        <taxon>Spiralia</taxon>
        <taxon>Lophotrochozoa</taxon>
        <taxon>Bryozoa</taxon>
        <taxon>Gymnolaemata</taxon>
        <taxon>Cheilostomatida</taxon>
        <taxon>Flustrina</taxon>
        <taxon>Buguloidea</taxon>
        <taxon>Bugulidae</taxon>
        <taxon>Bugula</taxon>
    </lineage>
</organism>
<dbReference type="GO" id="GO:0061630">
    <property type="term" value="F:ubiquitin protein ligase activity"/>
    <property type="evidence" value="ECO:0007669"/>
    <property type="project" value="TreeGrafter"/>
</dbReference>
<proteinExistence type="predicted"/>
<dbReference type="OrthoDB" id="10039644at2759"/>
<dbReference type="InterPro" id="IPR011042">
    <property type="entry name" value="6-blade_b-propeller_TolB-like"/>
</dbReference>
<dbReference type="PROSITE" id="PS51125">
    <property type="entry name" value="NHL"/>
    <property type="match status" value="2"/>
</dbReference>
<evidence type="ECO:0000313" key="4">
    <source>
        <dbReference type="EMBL" id="KAF6029986.1"/>
    </source>
</evidence>
<feature type="compositionally biased region" description="Low complexity" evidence="3">
    <location>
        <begin position="57"/>
        <end position="67"/>
    </location>
</feature>
<name>A0A7J7JXA7_BUGNE</name>
<dbReference type="GO" id="GO:0008270">
    <property type="term" value="F:zinc ion binding"/>
    <property type="evidence" value="ECO:0007669"/>
    <property type="project" value="UniProtKB-KW"/>
</dbReference>
<dbReference type="InterPro" id="IPR001258">
    <property type="entry name" value="NHL_repeat"/>
</dbReference>